<dbReference type="EMBL" id="OV725077">
    <property type="protein sequence ID" value="CAH1390325.1"/>
    <property type="molecule type" value="Genomic_DNA"/>
</dbReference>
<dbReference type="GO" id="GO:0008270">
    <property type="term" value="F:zinc ion binding"/>
    <property type="evidence" value="ECO:0007669"/>
    <property type="project" value="UniProtKB-KW"/>
</dbReference>
<dbReference type="OrthoDB" id="30343at2759"/>
<feature type="region of interest" description="Disordered" evidence="5">
    <location>
        <begin position="128"/>
        <end position="147"/>
    </location>
</feature>
<evidence type="ECO:0000256" key="5">
    <source>
        <dbReference type="SAM" id="MobiDB-lite"/>
    </source>
</evidence>
<dbReference type="InterPro" id="IPR040107">
    <property type="entry name" value="Snu23"/>
</dbReference>
<dbReference type="Proteomes" id="UP001152798">
    <property type="component" value="Chromosome 1"/>
</dbReference>
<feature type="domain" description="U1-type" evidence="6">
    <location>
        <begin position="69"/>
        <end position="103"/>
    </location>
</feature>
<reference evidence="7" key="1">
    <citation type="submission" date="2022-01" db="EMBL/GenBank/DDBJ databases">
        <authorList>
            <person name="King R."/>
        </authorList>
    </citation>
    <scope>NUCLEOTIDE SEQUENCE</scope>
</reference>
<evidence type="ECO:0000256" key="3">
    <source>
        <dbReference type="ARBA" id="ARBA00022833"/>
    </source>
</evidence>
<sequence>MDHRRKWNRDEYESRAAARLSNITDLTNEEEKEYVSLDFARPREYKINFESFRSRKEIIDTATHKSFLSGGFHCSVCDIIVKNDILYLDHLNGRRHQKHLGRSLKTRRASVQEVRYKLRSKKKELEESKYTNDLETPKPDIEEEEQKVTDMEVFKKAKKVRVNEEEKDNELPSELQQVMGFSSFVYNQKK</sequence>
<evidence type="ECO:0000313" key="7">
    <source>
        <dbReference type="EMBL" id="CAH1390325.1"/>
    </source>
</evidence>
<dbReference type="InterPro" id="IPR013087">
    <property type="entry name" value="Znf_C2H2_type"/>
</dbReference>
<dbReference type="PANTHER" id="PTHR45986:SF1">
    <property type="entry name" value="ZINC FINGER MATRIN-TYPE PROTEIN 2"/>
    <property type="match status" value="1"/>
</dbReference>
<dbReference type="GO" id="GO:0046540">
    <property type="term" value="C:U4/U6 x U5 tri-snRNP complex"/>
    <property type="evidence" value="ECO:0007669"/>
    <property type="project" value="TreeGrafter"/>
</dbReference>
<gene>
    <name evidence="7" type="ORF">NEZAVI_LOCUS1545</name>
</gene>
<organism evidence="7 8">
    <name type="scientific">Nezara viridula</name>
    <name type="common">Southern green stink bug</name>
    <name type="synonym">Cimex viridulus</name>
    <dbReference type="NCBI Taxonomy" id="85310"/>
    <lineage>
        <taxon>Eukaryota</taxon>
        <taxon>Metazoa</taxon>
        <taxon>Ecdysozoa</taxon>
        <taxon>Arthropoda</taxon>
        <taxon>Hexapoda</taxon>
        <taxon>Insecta</taxon>
        <taxon>Pterygota</taxon>
        <taxon>Neoptera</taxon>
        <taxon>Paraneoptera</taxon>
        <taxon>Hemiptera</taxon>
        <taxon>Heteroptera</taxon>
        <taxon>Panheteroptera</taxon>
        <taxon>Pentatomomorpha</taxon>
        <taxon>Pentatomoidea</taxon>
        <taxon>Pentatomidae</taxon>
        <taxon>Pentatominae</taxon>
        <taxon>Nezara</taxon>
    </lineage>
</organism>
<dbReference type="Pfam" id="PF12874">
    <property type="entry name" value="zf-met"/>
    <property type="match status" value="1"/>
</dbReference>
<evidence type="ECO:0000256" key="4">
    <source>
        <dbReference type="ARBA" id="ARBA00023242"/>
    </source>
</evidence>
<keyword evidence="2" id="KW-0863">Zinc-finger</keyword>
<protein>
    <recommendedName>
        <fullName evidence="6">U1-type domain-containing protein</fullName>
    </recommendedName>
</protein>
<dbReference type="InterPro" id="IPR003604">
    <property type="entry name" value="Matrin/U1-like-C_Znf_C2H2"/>
</dbReference>
<evidence type="ECO:0000259" key="6">
    <source>
        <dbReference type="SMART" id="SM00451"/>
    </source>
</evidence>
<evidence type="ECO:0000256" key="2">
    <source>
        <dbReference type="ARBA" id="ARBA00022771"/>
    </source>
</evidence>
<proteinExistence type="predicted"/>
<dbReference type="AlphaFoldDB" id="A0A9P0E5E5"/>
<evidence type="ECO:0000256" key="1">
    <source>
        <dbReference type="ARBA" id="ARBA00022723"/>
    </source>
</evidence>
<dbReference type="SUPFAM" id="SSF57667">
    <property type="entry name" value="beta-beta-alpha zinc fingers"/>
    <property type="match status" value="1"/>
</dbReference>
<keyword evidence="1" id="KW-0479">Metal-binding</keyword>
<dbReference type="PANTHER" id="PTHR45986">
    <property type="entry name" value="ZINC FINGER MATRIN-TYPE PROTEIN 2"/>
    <property type="match status" value="1"/>
</dbReference>
<dbReference type="GO" id="GO:0003676">
    <property type="term" value="F:nucleic acid binding"/>
    <property type="evidence" value="ECO:0007669"/>
    <property type="project" value="InterPro"/>
</dbReference>
<keyword evidence="8" id="KW-1185">Reference proteome</keyword>
<name>A0A9P0E5E5_NEZVI</name>
<dbReference type="InterPro" id="IPR036236">
    <property type="entry name" value="Znf_C2H2_sf"/>
</dbReference>
<evidence type="ECO:0000313" key="8">
    <source>
        <dbReference type="Proteomes" id="UP001152798"/>
    </source>
</evidence>
<keyword evidence="3" id="KW-0862">Zinc</keyword>
<dbReference type="GO" id="GO:0000398">
    <property type="term" value="P:mRNA splicing, via spliceosome"/>
    <property type="evidence" value="ECO:0007669"/>
    <property type="project" value="InterPro"/>
</dbReference>
<dbReference type="SMART" id="SM00451">
    <property type="entry name" value="ZnF_U1"/>
    <property type="match status" value="1"/>
</dbReference>
<keyword evidence="4" id="KW-0539">Nucleus</keyword>
<dbReference type="Gene3D" id="3.30.160.60">
    <property type="entry name" value="Classic Zinc Finger"/>
    <property type="match status" value="1"/>
</dbReference>
<dbReference type="GO" id="GO:0005681">
    <property type="term" value="C:spliceosomal complex"/>
    <property type="evidence" value="ECO:0007669"/>
    <property type="project" value="InterPro"/>
</dbReference>
<accession>A0A9P0E5E5</accession>